<dbReference type="RefSeq" id="WP_026749362.1">
    <property type="nucleotide sequence ID" value="NZ_AP019831.1"/>
</dbReference>
<dbReference type="OrthoDB" id="2339732at2"/>
<sequence length="292" mass="33786">MNIEHKLYPYPVLTYFNDDYLNSIFMAKVEVEKGIGKIGVSLEAVTDDLGLLGLINDGYAEFVFRIECLATLYREIVKSGDGKKKIFISEEKIDSKITVSTFIVAKKNIENYININFNEDYSDISFFIEKSSILAIARQFKIHIEKENDNLGEPSSIFCLVRNTAEKEEKEVKFDIMGNKIKIILPKEEYENIAMLSQSKPNQEILHSSLIFPALVYVLENLKTDDYDNYDDYVWFRTIKKVLENLEIELNWENIESYQSYSLAQKIINYPIGRSLEAMKQIGVVQEEGEDE</sequence>
<dbReference type="EMBL" id="AP019831">
    <property type="protein sequence ID" value="BBM44495.1"/>
    <property type="molecule type" value="Genomic_DNA"/>
</dbReference>
<dbReference type="AlphaFoldDB" id="A0A510K1U0"/>
<protein>
    <submittedName>
        <fullName evidence="1">Uncharacterized protein</fullName>
    </submittedName>
</protein>
<dbReference type="Proteomes" id="UP000422644">
    <property type="component" value="Chromosome"/>
</dbReference>
<evidence type="ECO:0000313" key="2">
    <source>
        <dbReference type="Proteomes" id="UP000422644"/>
    </source>
</evidence>
<keyword evidence="2" id="KW-1185">Reference proteome</keyword>
<name>A0A510K1U0_9FUSO</name>
<gene>
    <name evidence="1" type="ORF">JMUB3870_0610</name>
</gene>
<accession>A0A510K1U0</accession>
<reference evidence="1 2" key="1">
    <citation type="submission" date="2019-07" db="EMBL/GenBank/DDBJ databases">
        <title>Complete Genome Sequence of Leptotrichia trevisanii Strain JMUB3870.</title>
        <authorList>
            <person name="Watanabe S."/>
            <person name="Cui L."/>
        </authorList>
    </citation>
    <scope>NUCLEOTIDE SEQUENCE [LARGE SCALE GENOMIC DNA]</scope>
    <source>
        <strain evidence="1 2">JMUB3870</strain>
    </source>
</reference>
<organism evidence="1 2">
    <name type="scientific">Leptotrichia trevisanii</name>
    <dbReference type="NCBI Taxonomy" id="109328"/>
    <lineage>
        <taxon>Bacteria</taxon>
        <taxon>Fusobacteriati</taxon>
        <taxon>Fusobacteriota</taxon>
        <taxon>Fusobacteriia</taxon>
        <taxon>Fusobacteriales</taxon>
        <taxon>Leptotrichiaceae</taxon>
        <taxon>Leptotrichia</taxon>
    </lineage>
</organism>
<proteinExistence type="predicted"/>
<evidence type="ECO:0000313" key="1">
    <source>
        <dbReference type="EMBL" id="BBM44495.1"/>
    </source>
</evidence>